<evidence type="ECO:0000256" key="5">
    <source>
        <dbReference type="ARBA" id="ARBA00022989"/>
    </source>
</evidence>
<feature type="transmembrane region" description="Helical" evidence="9">
    <location>
        <begin position="200"/>
        <end position="221"/>
    </location>
</feature>
<accession>A0ABX2TIM8</accession>
<dbReference type="EMBL" id="JABFDB010000035">
    <property type="protein sequence ID" value="NYZ24103.1"/>
    <property type="molecule type" value="Genomic_DNA"/>
</dbReference>
<evidence type="ECO:0000256" key="9">
    <source>
        <dbReference type="SAM" id="Phobius"/>
    </source>
</evidence>
<feature type="transmembrane region" description="Helical" evidence="9">
    <location>
        <begin position="256"/>
        <end position="272"/>
    </location>
</feature>
<evidence type="ECO:0000256" key="6">
    <source>
        <dbReference type="ARBA" id="ARBA00023065"/>
    </source>
</evidence>
<evidence type="ECO:0000313" key="11">
    <source>
        <dbReference type="EMBL" id="NYZ24103.1"/>
    </source>
</evidence>
<feature type="region of interest" description="Disordered" evidence="8">
    <location>
        <begin position="413"/>
        <end position="432"/>
    </location>
</feature>
<feature type="transmembrane region" description="Helical" evidence="9">
    <location>
        <begin position="347"/>
        <end position="366"/>
    </location>
</feature>
<dbReference type="Proteomes" id="UP000584642">
    <property type="component" value="Unassembled WGS sequence"/>
</dbReference>
<evidence type="ECO:0000256" key="8">
    <source>
        <dbReference type="SAM" id="MobiDB-lite"/>
    </source>
</evidence>
<feature type="transmembrane region" description="Helical" evidence="9">
    <location>
        <begin position="105"/>
        <end position="129"/>
    </location>
</feature>
<evidence type="ECO:0000256" key="4">
    <source>
        <dbReference type="ARBA" id="ARBA00022692"/>
    </source>
</evidence>
<protein>
    <submittedName>
        <fullName evidence="11">Sodium:proton antiporter</fullName>
    </submittedName>
</protein>
<keyword evidence="4 9" id="KW-0812">Transmembrane</keyword>
<keyword evidence="7 9" id="KW-0472">Membrane</keyword>
<evidence type="ECO:0000259" key="10">
    <source>
        <dbReference type="Pfam" id="PF00999"/>
    </source>
</evidence>
<evidence type="ECO:0000256" key="2">
    <source>
        <dbReference type="ARBA" id="ARBA00022448"/>
    </source>
</evidence>
<feature type="transmembrane region" description="Helical" evidence="9">
    <location>
        <begin position="378"/>
        <end position="405"/>
    </location>
</feature>
<gene>
    <name evidence="11" type="ORF">HND93_30740</name>
</gene>
<feature type="transmembrane region" description="Helical" evidence="9">
    <location>
        <begin position="6"/>
        <end position="25"/>
    </location>
</feature>
<evidence type="ECO:0000256" key="3">
    <source>
        <dbReference type="ARBA" id="ARBA00022449"/>
    </source>
</evidence>
<keyword evidence="2" id="KW-0813">Transport</keyword>
<proteinExistence type="predicted"/>
<feature type="transmembrane region" description="Helical" evidence="9">
    <location>
        <begin position="30"/>
        <end position="47"/>
    </location>
</feature>
<dbReference type="InterPro" id="IPR006153">
    <property type="entry name" value="Cation/H_exchanger_TM"/>
</dbReference>
<dbReference type="Pfam" id="PF00999">
    <property type="entry name" value="Na_H_Exchanger"/>
    <property type="match status" value="1"/>
</dbReference>
<dbReference type="PANTHER" id="PTHR32507:SF8">
    <property type="entry name" value="CNH1P"/>
    <property type="match status" value="1"/>
</dbReference>
<reference evidence="11 12" key="1">
    <citation type="submission" date="2020-05" db="EMBL/GenBank/DDBJ databases">
        <title>Azospirillum oleiclasticum sp. nov, a nitrogen-fixing and heavy crude oil-emulsifying bacterium isolated from the crude oil of Yumen Oilfield.</title>
        <authorList>
            <person name="Wu D."/>
            <person name="Cai M."/>
            <person name="Zhang X."/>
        </authorList>
    </citation>
    <scope>NUCLEOTIDE SEQUENCE [LARGE SCALE GENOMIC DNA]</scope>
    <source>
        <strain evidence="11 12">ROY-1-1-2</strain>
    </source>
</reference>
<sequence>MDPYIAVLTGAGLLILLVAWLPMLLREMPLSLPIVCVGIGFLVFRFLVPAGGEPPHPLRFPELTERLTELVVIVSLMGCGLKLDRLPGWRSWGVTWRLLAVTMPLSILALALMGWAFAGLGAAAAMLLAASLAPTDPVLAADVQVGPPQSGEEDEVRFGLTSEAGLNDGLAFPFTNLAIAMALEGPEPGGWIWGWLAEDVLWKLAAGVVAGWAIGAFLGWLTFRLPNRARLSRTGDGFLALGITFLVYGLTEMAHGYGFVAVFVAAIAFRRAERNNQFHERLHDFAEQTERLLMMVVLVLFGGSLAHGLLEPLTWPAALCGILFLLVVRPLATWIGMIGSGRPADEVAALGVFGIRGVGTLYYLAYAAGEADWAQGDLLWATAGFIVLVSILAHGTTVTPALRLLDRRRSGVRGEAGGEANGEGVATASRST</sequence>
<name>A0ABX2TIM8_9PROT</name>
<feature type="domain" description="Cation/H+ exchanger transmembrane" evidence="10">
    <location>
        <begin position="14"/>
        <end position="403"/>
    </location>
</feature>
<dbReference type="RefSeq" id="WP_180285880.1">
    <property type="nucleotide sequence ID" value="NZ_JABFDB010000035.1"/>
</dbReference>
<feature type="transmembrane region" description="Helical" evidence="9">
    <location>
        <begin position="316"/>
        <end position="335"/>
    </location>
</feature>
<keyword evidence="12" id="KW-1185">Reference proteome</keyword>
<feature type="transmembrane region" description="Helical" evidence="9">
    <location>
        <begin position="292"/>
        <end position="310"/>
    </location>
</feature>
<evidence type="ECO:0000313" key="12">
    <source>
        <dbReference type="Proteomes" id="UP000584642"/>
    </source>
</evidence>
<comment type="subcellular location">
    <subcellularLocation>
        <location evidence="1">Cell membrane</location>
        <topology evidence="1">Multi-pass membrane protein</topology>
    </subcellularLocation>
</comment>
<keyword evidence="6" id="KW-0406">Ion transport</keyword>
<evidence type="ECO:0000256" key="1">
    <source>
        <dbReference type="ARBA" id="ARBA00004651"/>
    </source>
</evidence>
<evidence type="ECO:0000256" key="7">
    <source>
        <dbReference type="ARBA" id="ARBA00023136"/>
    </source>
</evidence>
<keyword evidence="3" id="KW-0050">Antiport</keyword>
<organism evidence="11 12">
    <name type="scientific">Azospirillum oleiclasticum</name>
    <dbReference type="NCBI Taxonomy" id="2735135"/>
    <lineage>
        <taxon>Bacteria</taxon>
        <taxon>Pseudomonadati</taxon>
        <taxon>Pseudomonadota</taxon>
        <taxon>Alphaproteobacteria</taxon>
        <taxon>Rhodospirillales</taxon>
        <taxon>Azospirillaceae</taxon>
        <taxon>Azospirillum</taxon>
    </lineage>
</organism>
<comment type="caution">
    <text evidence="11">The sequence shown here is derived from an EMBL/GenBank/DDBJ whole genome shotgun (WGS) entry which is preliminary data.</text>
</comment>
<dbReference type="PANTHER" id="PTHR32507">
    <property type="entry name" value="NA(+)/H(+) ANTIPORTER 1"/>
    <property type="match status" value="1"/>
</dbReference>
<keyword evidence="5 9" id="KW-1133">Transmembrane helix</keyword>